<feature type="transmembrane region" description="Helical" evidence="7">
    <location>
        <begin position="745"/>
        <end position="766"/>
    </location>
</feature>
<dbReference type="GO" id="GO:0098797">
    <property type="term" value="C:plasma membrane protein complex"/>
    <property type="evidence" value="ECO:0007669"/>
    <property type="project" value="TreeGrafter"/>
</dbReference>
<feature type="transmembrane region" description="Helical" evidence="7">
    <location>
        <begin position="655"/>
        <end position="676"/>
    </location>
</feature>
<evidence type="ECO:0000313" key="10">
    <source>
        <dbReference type="Proteomes" id="UP000279029"/>
    </source>
</evidence>
<feature type="domain" description="ABC3 transporter permease C-terminal" evidence="8">
    <location>
        <begin position="661"/>
        <end position="775"/>
    </location>
</feature>
<feature type="transmembrane region" description="Helical" evidence="7">
    <location>
        <begin position="360"/>
        <end position="380"/>
    </location>
</feature>
<dbReference type="OrthoDB" id="5137249at2"/>
<dbReference type="Proteomes" id="UP000279029">
    <property type="component" value="Chromosome"/>
</dbReference>
<protein>
    <recommendedName>
        <fullName evidence="8">ABC3 transporter permease C-terminal domain-containing protein</fullName>
    </recommendedName>
</protein>
<dbReference type="PANTHER" id="PTHR30489">
    <property type="entry name" value="LIPOPROTEIN-RELEASING SYSTEM TRANSMEMBRANE PROTEIN LOLE"/>
    <property type="match status" value="1"/>
</dbReference>
<dbReference type="PANTHER" id="PTHR30489:SF0">
    <property type="entry name" value="LIPOPROTEIN-RELEASING SYSTEM TRANSMEMBRANE PROTEIN LOLE"/>
    <property type="match status" value="1"/>
</dbReference>
<gene>
    <name evidence="9" type="ORF">PATL70BA_0724</name>
</gene>
<name>A0A3P7PTM7_9FIRM</name>
<evidence type="ECO:0000256" key="3">
    <source>
        <dbReference type="ARBA" id="ARBA00022475"/>
    </source>
</evidence>
<dbReference type="KEGG" id="cbar:PATL70BA_0724"/>
<accession>A0A3P7PTM7</accession>
<evidence type="ECO:0000256" key="2">
    <source>
        <dbReference type="ARBA" id="ARBA00005236"/>
    </source>
</evidence>
<evidence type="ECO:0000256" key="5">
    <source>
        <dbReference type="ARBA" id="ARBA00022989"/>
    </source>
</evidence>
<reference evidence="9 10" key="1">
    <citation type="submission" date="2018-09" db="EMBL/GenBank/DDBJ databases">
        <authorList>
            <person name="Postec A."/>
        </authorList>
    </citation>
    <scope>NUCLEOTIDE SEQUENCE [LARGE SCALE GENOMIC DNA]</scope>
    <source>
        <strain evidence="9">70B-A</strain>
    </source>
</reference>
<evidence type="ECO:0000256" key="1">
    <source>
        <dbReference type="ARBA" id="ARBA00004651"/>
    </source>
</evidence>
<dbReference type="Pfam" id="PF02687">
    <property type="entry name" value="FtsX"/>
    <property type="match status" value="2"/>
</dbReference>
<sequence>MILFKKAIRSMLRHKKAYISCIVLMALGVWTYATMNTALLEIEKGKDGYYSEQRLGDAFASVAQIPKTALTHLEAIEGIDQVDGRIVETFRVMMPDHPDDVIKLKTISTIVDTNDRRLNAYVKEGNDLRSIEDILIGHDFYQAYDFVPGDRITLIIKQRTYDFTVQGSIYSPEYVYIVENLNEFFSDTTKYNIAYMDEVALMSLLGMEGLYNDLSFSFEEGYDYDDVKDELEHALKKYGLIELYERDDLFSYLMLEEEISSGRSMSTTFPMTFVAMAGVVLYLMLKRIIEQDRTQIGTLKAFGYANTTILYHYIFYGFVTGLIGAIVGLLISLASIGPYIQFYLDYYKMPIGTVVTDYRYYYVGGMMSIVGGSIGAYFGAKNVVKLKPAEAMRPKAPRPIKKDITQVLPFLKHILNSRGFMAVRNISRNKVRSGFVVLGIVFSYSMMVMIGMMNGFVDMMFYNQFTHVLKYDGEIVLNESVPYAQGVQSAMAMEQVAYAEGILTLPVMMSNGFKKTGTELVGIKEGNYLYKLYDDERHFNLKLNKDGVLLGSILAKNLDVNKGDKVLLSSPYLSQDQELYVTDVVSQSIGSSAYIDLSLLGELTGQDMKLNSLIVKSEDMDGIRKELLYSGTVRKVESKDKTLELYETLLGSYDFMIVVLQFIAIIIGFTIIYNTAVISLSERSREYATLRVLGLHINEVKEIMSFEYWILCFVGIILGMPFARILNRGLINAMEVDAFAWPSKIPTSAFLIGAAGCMLAVAFANLTSVKAIKKLDLVEVLKERE</sequence>
<feature type="transmembrane region" description="Helical" evidence="7">
    <location>
        <begin position="706"/>
        <end position="725"/>
    </location>
</feature>
<feature type="domain" description="ABC3 transporter permease C-terminal" evidence="8">
    <location>
        <begin position="269"/>
        <end position="386"/>
    </location>
</feature>
<dbReference type="GO" id="GO:0044874">
    <property type="term" value="P:lipoprotein localization to outer membrane"/>
    <property type="evidence" value="ECO:0007669"/>
    <property type="project" value="TreeGrafter"/>
</dbReference>
<evidence type="ECO:0000256" key="7">
    <source>
        <dbReference type="SAM" id="Phobius"/>
    </source>
</evidence>
<evidence type="ECO:0000259" key="8">
    <source>
        <dbReference type="Pfam" id="PF02687"/>
    </source>
</evidence>
<dbReference type="EMBL" id="LR130778">
    <property type="protein sequence ID" value="VDN46591.1"/>
    <property type="molecule type" value="Genomic_DNA"/>
</dbReference>
<dbReference type="AlphaFoldDB" id="A0A3P7PTM7"/>
<evidence type="ECO:0000256" key="6">
    <source>
        <dbReference type="ARBA" id="ARBA00023136"/>
    </source>
</evidence>
<dbReference type="InterPro" id="IPR051447">
    <property type="entry name" value="Lipoprotein-release_system"/>
</dbReference>
<feature type="transmembrane region" description="Helical" evidence="7">
    <location>
        <begin position="269"/>
        <end position="289"/>
    </location>
</feature>
<evidence type="ECO:0000313" key="9">
    <source>
        <dbReference type="EMBL" id="VDN46591.1"/>
    </source>
</evidence>
<keyword evidence="10" id="KW-1185">Reference proteome</keyword>
<keyword evidence="4 7" id="KW-0812">Transmembrane</keyword>
<organism evidence="9 10">
    <name type="scientific">Petrocella atlantisensis</name>
    <dbReference type="NCBI Taxonomy" id="2173034"/>
    <lineage>
        <taxon>Bacteria</taxon>
        <taxon>Bacillati</taxon>
        <taxon>Bacillota</taxon>
        <taxon>Clostridia</taxon>
        <taxon>Lachnospirales</taxon>
        <taxon>Vallitaleaceae</taxon>
        <taxon>Petrocella</taxon>
    </lineage>
</organism>
<comment type="similarity">
    <text evidence="2">Belongs to the ABC-4 integral membrane protein family. LolC/E subfamily.</text>
</comment>
<dbReference type="InterPro" id="IPR003838">
    <property type="entry name" value="ABC3_permease_C"/>
</dbReference>
<dbReference type="RefSeq" id="WP_125136073.1">
    <property type="nucleotide sequence ID" value="NZ_LR130778.1"/>
</dbReference>
<keyword evidence="5 7" id="KW-1133">Transmembrane helix</keyword>
<feature type="transmembrane region" description="Helical" evidence="7">
    <location>
        <begin position="434"/>
        <end position="457"/>
    </location>
</feature>
<keyword evidence="6 7" id="KW-0472">Membrane</keyword>
<evidence type="ECO:0000256" key="4">
    <source>
        <dbReference type="ARBA" id="ARBA00022692"/>
    </source>
</evidence>
<proteinExistence type="inferred from homology"/>
<feature type="transmembrane region" description="Helical" evidence="7">
    <location>
        <begin position="310"/>
        <end position="340"/>
    </location>
</feature>
<keyword evidence="3" id="KW-1003">Cell membrane</keyword>
<comment type="subcellular location">
    <subcellularLocation>
        <location evidence="1">Cell membrane</location>
        <topology evidence="1">Multi-pass membrane protein</topology>
    </subcellularLocation>
</comment>